<proteinExistence type="predicted"/>
<evidence type="ECO:0000313" key="3">
    <source>
        <dbReference type="EMBL" id="GEZ35393.1"/>
    </source>
</evidence>
<dbReference type="AlphaFoldDB" id="A0A699I8K2"/>
<organism evidence="3">
    <name type="scientific">Tanacetum cinerariifolium</name>
    <name type="common">Dalmatian daisy</name>
    <name type="synonym">Chrysanthemum cinerariifolium</name>
    <dbReference type="NCBI Taxonomy" id="118510"/>
    <lineage>
        <taxon>Eukaryota</taxon>
        <taxon>Viridiplantae</taxon>
        <taxon>Streptophyta</taxon>
        <taxon>Embryophyta</taxon>
        <taxon>Tracheophyta</taxon>
        <taxon>Spermatophyta</taxon>
        <taxon>Magnoliopsida</taxon>
        <taxon>eudicotyledons</taxon>
        <taxon>Gunneridae</taxon>
        <taxon>Pentapetalae</taxon>
        <taxon>asterids</taxon>
        <taxon>campanulids</taxon>
        <taxon>Asterales</taxon>
        <taxon>Asteraceae</taxon>
        <taxon>Asteroideae</taxon>
        <taxon>Anthemideae</taxon>
        <taxon>Anthemidinae</taxon>
        <taxon>Tanacetum</taxon>
    </lineage>
</organism>
<feature type="compositionally biased region" description="Basic and acidic residues" evidence="2">
    <location>
        <begin position="312"/>
        <end position="325"/>
    </location>
</feature>
<dbReference type="EMBL" id="BKCJ010268864">
    <property type="protein sequence ID" value="GEZ35393.1"/>
    <property type="molecule type" value="Genomic_DNA"/>
</dbReference>
<reference evidence="3" key="1">
    <citation type="journal article" date="2019" name="Sci. Rep.">
        <title>Draft genome of Tanacetum cinerariifolium, the natural source of mosquito coil.</title>
        <authorList>
            <person name="Yamashiro T."/>
            <person name="Shiraishi A."/>
            <person name="Satake H."/>
            <person name="Nakayama K."/>
        </authorList>
    </citation>
    <scope>NUCLEOTIDE SEQUENCE</scope>
</reference>
<sequence>MIAQSFALLIVADEPDRETIARSSTLPHDSVPRVTSLAAVEGSMQRKLSKLTDKFQAQEVEINRLKESFKLLEEREGLAAKSFGDDAPIKGRSMDEGEAATKRISDDSEEIATVLTSMNAAIVLASGVIDVPTGNGSIPTASTPVEGSVTRELEEQLERKDQRRAEQIARDAEVARIYVEEELQSMTNSLDSNNETIAKYLQEYHQFSLELPIERRVELISDLVKYQDNYTKIYKFHSQQRKPWTKKQKRDYYMAIIKNNLGWKVKDFRGMTFEEVEAKFNSVWKQMEDFIPMGSKEEAERIKRKGINLEQESAKKQKTSEEVTKEANPPEEVTEEKVKEIMQLVPIEEVYVKALQVKHPIIDWKVYHEGQRSYWKITRVHHVTSKDKEIFMLVEKDYPLRKGLALVMIYYKLQVENFSQMANDLLEHQVLGRIVGNKMYKAFPLPVIEFPLFPVIHQPSQETSIEILHDQENAINFVQTFLRKFNRISFFKMPKVLLLAWDRVFKIKDAFGNKQYKPEDIQELFRELFNDVQNIHEELAEYINTLGWNRPSFYINDDDDDEDCTIAVTPDFPITDSLIMKNEHLDTILETESDEFIKSSVENLVPILSESEDFSDIESECDMPDCDDSQTTNFSTEFNSIHNEDLDSTPKNDRFDTKSYLIESFLNRNESIPPGIDSDDSDSEGDNLFLERLLHDDPIPLLDTLDFSYDV</sequence>
<keyword evidence="1" id="KW-0175">Coiled coil</keyword>
<gene>
    <name evidence="3" type="ORF">Tci_507366</name>
</gene>
<feature type="coiled-coil region" evidence="1">
    <location>
        <begin position="48"/>
        <end position="75"/>
    </location>
</feature>
<feature type="region of interest" description="Disordered" evidence="2">
    <location>
        <begin position="308"/>
        <end position="332"/>
    </location>
</feature>
<comment type="caution">
    <text evidence="3">The sequence shown here is derived from an EMBL/GenBank/DDBJ whole genome shotgun (WGS) entry which is preliminary data.</text>
</comment>
<name>A0A699I8K2_TANCI</name>
<evidence type="ECO:0000256" key="2">
    <source>
        <dbReference type="SAM" id="MobiDB-lite"/>
    </source>
</evidence>
<accession>A0A699I8K2</accession>
<evidence type="ECO:0000256" key="1">
    <source>
        <dbReference type="SAM" id="Coils"/>
    </source>
</evidence>
<protein>
    <submittedName>
        <fullName evidence="3">Uncharacterized protein</fullName>
    </submittedName>
</protein>